<evidence type="ECO:0000256" key="4">
    <source>
        <dbReference type="ARBA" id="ARBA00022729"/>
    </source>
</evidence>
<organism evidence="9 10">
    <name type="scientific">Janthinobacterium tructae</name>
    <dbReference type="NCBI Taxonomy" id="2590869"/>
    <lineage>
        <taxon>Bacteria</taxon>
        <taxon>Pseudomonadati</taxon>
        <taxon>Pseudomonadota</taxon>
        <taxon>Betaproteobacteria</taxon>
        <taxon>Burkholderiales</taxon>
        <taxon>Oxalobacteraceae</taxon>
        <taxon>Janthinobacterium</taxon>
    </lineage>
</organism>
<evidence type="ECO:0000313" key="10">
    <source>
        <dbReference type="Proteomes" id="UP000316665"/>
    </source>
</evidence>
<keyword evidence="4 8" id="KW-0732">Signal</keyword>
<dbReference type="GO" id="GO:0046872">
    <property type="term" value="F:metal ion binding"/>
    <property type="evidence" value="ECO:0007669"/>
    <property type="project" value="UniProtKB-KW"/>
</dbReference>
<dbReference type="GO" id="GO:0052689">
    <property type="term" value="F:carboxylic ester hydrolase activity"/>
    <property type="evidence" value="ECO:0007669"/>
    <property type="project" value="UniProtKB-KW"/>
</dbReference>
<feature type="signal peptide" evidence="8">
    <location>
        <begin position="1"/>
        <end position="32"/>
    </location>
</feature>
<name>A0A4Y6RCJ3_9BURK</name>
<comment type="similarity">
    <text evidence="1">Belongs to the tannase family.</text>
</comment>
<evidence type="ECO:0000256" key="5">
    <source>
        <dbReference type="ARBA" id="ARBA00022801"/>
    </source>
</evidence>
<dbReference type="EMBL" id="CP041185">
    <property type="protein sequence ID" value="QDG70120.1"/>
    <property type="molecule type" value="Genomic_DNA"/>
</dbReference>
<gene>
    <name evidence="9" type="ORF">FJQ89_06565</name>
</gene>
<keyword evidence="3" id="KW-0479">Metal-binding</keyword>
<evidence type="ECO:0000256" key="2">
    <source>
        <dbReference type="ARBA" id="ARBA00022487"/>
    </source>
</evidence>
<evidence type="ECO:0000256" key="8">
    <source>
        <dbReference type="SAM" id="SignalP"/>
    </source>
</evidence>
<evidence type="ECO:0000256" key="6">
    <source>
        <dbReference type="ARBA" id="ARBA00022837"/>
    </source>
</evidence>
<evidence type="ECO:0000256" key="1">
    <source>
        <dbReference type="ARBA" id="ARBA00006249"/>
    </source>
</evidence>
<keyword evidence="7" id="KW-1015">Disulfide bond</keyword>
<dbReference type="Gene3D" id="3.40.50.1820">
    <property type="entry name" value="alpha/beta hydrolase"/>
    <property type="match status" value="1"/>
</dbReference>
<keyword evidence="2" id="KW-0719">Serine esterase</keyword>
<dbReference type="AlphaFoldDB" id="A0A4Y6RCJ3"/>
<evidence type="ECO:0000313" key="9">
    <source>
        <dbReference type="EMBL" id="QDG70120.1"/>
    </source>
</evidence>
<dbReference type="InterPro" id="IPR029058">
    <property type="entry name" value="AB_hydrolase_fold"/>
</dbReference>
<evidence type="ECO:0000256" key="3">
    <source>
        <dbReference type="ARBA" id="ARBA00022723"/>
    </source>
</evidence>
<protein>
    <submittedName>
        <fullName evidence="9">Tannase/feruloyl esterase family alpha/beta hydrolase</fullName>
    </submittedName>
</protein>
<dbReference type="InterPro" id="IPR011118">
    <property type="entry name" value="Tannase/feruloyl_esterase"/>
</dbReference>
<dbReference type="SUPFAM" id="SSF53474">
    <property type="entry name" value="alpha/beta-Hydrolases"/>
    <property type="match status" value="1"/>
</dbReference>
<reference evidence="9 10" key="1">
    <citation type="submission" date="2019-06" db="EMBL/GenBank/DDBJ databases">
        <title>Complete genome sequence of Janthinobacterium sp. SNU WT3 isolated from diseased rainbow trout.</title>
        <authorList>
            <person name="Oh W.T."/>
            <person name="Park S.C."/>
        </authorList>
    </citation>
    <scope>NUCLEOTIDE SEQUENCE [LARGE SCALE GENOMIC DNA]</scope>
    <source>
        <strain evidence="9 10">SNU WT3</strain>
    </source>
</reference>
<dbReference type="KEGG" id="jas:FJQ89_06565"/>
<sequence>MTRCFVRYKQRPPAAAVLLACLGVIATAPSFGASFEQRCLAMADKAPPSSTSSTFRVRQAIYHAEGEPQEIRLEQGGTHMAKLPAHCELIAETPARQADGQRYAIRFRLRLPSDWNNRFLFQGGGGSNGDIGDATGKLYGADDTAIERHYAVLSQDSGHDNASNNDPLRGGQMVFASDPAARSDYGHASLKRSADAGLWLVRQYYGQKPRYNYFVGCSKGGQEGMAFAQRYPEIFDGIIASAPGFALPKAALAEAWDTRAFSRVIQTPGAAGFDVSRLHTAFNGVQLKLVREAILDACDADDGLRDGMVADLDRCTDRKVLAQLRGKICPASGATADCLSPTQIDALVESMRGPLGSAGQALYNRWFWPSGIDSPAWRVWKIGSEDGQVPPLNVVLGGQALASVFSTPPVMLPPGPQALADYQIGLDFDSAAAKVQAVAAPFRHSAWEDISARSTDLTRFKARHGRLMVPHGESDPVFSLADTLDWFDQLNRREHGRAGEFARVFPVPGMCHCSGGPATTEFDSLAAMVDWVEHGRAPDRLEASAGPGTPWPGRTRPLCPYPEVARYRGNGDPEKAENFACAL</sequence>
<dbReference type="RefSeq" id="WP_141169553.1">
    <property type="nucleotide sequence ID" value="NZ_CP041185.1"/>
</dbReference>
<feature type="chain" id="PRO_5021347097" evidence="8">
    <location>
        <begin position="33"/>
        <end position="583"/>
    </location>
</feature>
<dbReference type="OrthoDB" id="7062032at2"/>
<dbReference type="Proteomes" id="UP000316665">
    <property type="component" value="Chromosome"/>
</dbReference>
<evidence type="ECO:0000256" key="7">
    <source>
        <dbReference type="ARBA" id="ARBA00023157"/>
    </source>
</evidence>
<keyword evidence="10" id="KW-1185">Reference proteome</keyword>
<dbReference type="PANTHER" id="PTHR33938:SF15">
    <property type="entry name" value="FERULOYL ESTERASE B-RELATED"/>
    <property type="match status" value="1"/>
</dbReference>
<keyword evidence="5 9" id="KW-0378">Hydrolase</keyword>
<dbReference type="PANTHER" id="PTHR33938">
    <property type="entry name" value="FERULOYL ESTERASE B-RELATED"/>
    <property type="match status" value="1"/>
</dbReference>
<keyword evidence="6" id="KW-0106">Calcium</keyword>
<accession>A0A4Y6RCJ3</accession>
<proteinExistence type="inferred from homology"/>
<dbReference type="Pfam" id="PF07519">
    <property type="entry name" value="Tannase"/>
    <property type="match status" value="1"/>
</dbReference>